<dbReference type="InterPro" id="IPR014752">
    <property type="entry name" value="Arrestin-like_C"/>
</dbReference>
<evidence type="ECO:0000313" key="3">
    <source>
        <dbReference type="Proteomes" id="UP000799428"/>
    </source>
</evidence>
<dbReference type="OrthoDB" id="2283785at2759"/>
<dbReference type="AlphaFoldDB" id="A0A6G1KM58"/>
<gene>
    <name evidence="2" type="ORF">K504DRAFT_462397</name>
</gene>
<dbReference type="PANTHER" id="PTHR31904">
    <property type="entry name" value="BYPASS OF STOP CODON PROTEIN 5-RELATED"/>
    <property type="match status" value="1"/>
</dbReference>
<reference evidence="2" key="1">
    <citation type="journal article" date="2020" name="Stud. Mycol.">
        <title>101 Dothideomycetes genomes: a test case for predicting lifestyles and emergence of pathogens.</title>
        <authorList>
            <person name="Haridas S."/>
            <person name="Albert R."/>
            <person name="Binder M."/>
            <person name="Bloem J."/>
            <person name="Labutti K."/>
            <person name="Salamov A."/>
            <person name="Andreopoulos B."/>
            <person name="Baker S."/>
            <person name="Barry K."/>
            <person name="Bills G."/>
            <person name="Bluhm B."/>
            <person name="Cannon C."/>
            <person name="Castanera R."/>
            <person name="Culley D."/>
            <person name="Daum C."/>
            <person name="Ezra D."/>
            <person name="Gonzalez J."/>
            <person name="Henrissat B."/>
            <person name="Kuo A."/>
            <person name="Liang C."/>
            <person name="Lipzen A."/>
            <person name="Lutzoni F."/>
            <person name="Magnuson J."/>
            <person name="Mondo S."/>
            <person name="Nolan M."/>
            <person name="Ohm R."/>
            <person name="Pangilinan J."/>
            <person name="Park H.-J."/>
            <person name="Ramirez L."/>
            <person name="Alfaro M."/>
            <person name="Sun H."/>
            <person name="Tritt A."/>
            <person name="Yoshinaga Y."/>
            <person name="Zwiers L.-H."/>
            <person name="Turgeon B."/>
            <person name="Goodwin S."/>
            <person name="Spatafora J."/>
            <person name="Crous P."/>
            <person name="Grigoriev I."/>
        </authorList>
    </citation>
    <scope>NUCLEOTIDE SEQUENCE</scope>
    <source>
        <strain evidence="2">CBS 279.74</strain>
    </source>
</reference>
<feature type="region of interest" description="Disordered" evidence="1">
    <location>
        <begin position="349"/>
        <end position="371"/>
    </location>
</feature>
<protein>
    <submittedName>
        <fullName evidence="2">Arrestin</fullName>
    </submittedName>
</protein>
<accession>A0A6G1KM58</accession>
<proteinExistence type="predicted"/>
<evidence type="ECO:0000256" key="1">
    <source>
        <dbReference type="SAM" id="MobiDB-lite"/>
    </source>
</evidence>
<sequence>MANIAGQIGYKVRNITHYGQPTIEINLDNAHGTHGTWVTSYSTMDTIEGTVTITVNHDTKFENMEISFVGTSQVFVDRLTSSPSMSGRTEATHRFLTLKQPMHDDDLPCPRRFEVGKVYTFPFYFTVPAHLLPRACAHTVASDHVRDMHMMLPPSMGDPSLAGFGDKLLDDLAPEMSKVIYGIKVRIVELRESDGKYSLLGEKIRKVRIKPAFEEQPPLNPDPSDPEYRPRQEKTIRKGLFKGKLGTLIAQSAQPKALVIPGARTTNDGSVTTMAKMLLRFDPADETNAPPRLGSLATKVKVSTYYASAPRANFPTRATLGYDLTQGIYTETISLSSLCIASGATWEKQGKSANPTAENDILRRDSGYSTSSSNDIADAFNNGILTASKNYRGGSFYTAKIAIPVTLPKNKNFLPTFHTCLISRTYVLSLHVSAHAPGFSDPSLRLKVPMQVCADGSDTGIEVARARSVEEVIRQEANQVFLPSSTATPTMAGAPGVATRGGAQDLPPEYAAYAPRVGRCNVRVTAVG</sequence>
<name>A0A6G1KM58_9PLEO</name>
<dbReference type="Gene3D" id="2.60.40.640">
    <property type="match status" value="1"/>
</dbReference>
<organism evidence="2 3">
    <name type="scientific">Pleomassaria siparia CBS 279.74</name>
    <dbReference type="NCBI Taxonomy" id="1314801"/>
    <lineage>
        <taxon>Eukaryota</taxon>
        <taxon>Fungi</taxon>
        <taxon>Dikarya</taxon>
        <taxon>Ascomycota</taxon>
        <taxon>Pezizomycotina</taxon>
        <taxon>Dothideomycetes</taxon>
        <taxon>Pleosporomycetidae</taxon>
        <taxon>Pleosporales</taxon>
        <taxon>Pleomassariaceae</taxon>
        <taxon>Pleomassaria</taxon>
    </lineage>
</organism>
<dbReference type="EMBL" id="MU005765">
    <property type="protein sequence ID" value="KAF2713924.1"/>
    <property type="molecule type" value="Genomic_DNA"/>
</dbReference>
<evidence type="ECO:0000313" key="2">
    <source>
        <dbReference type="EMBL" id="KAF2713924.1"/>
    </source>
</evidence>
<dbReference type="PANTHER" id="PTHR31904:SF1">
    <property type="entry name" value="BYPASS OF STOP CODON PROTEIN 5-RELATED"/>
    <property type="match status" value="1"/>
</dbReference>
<dbReference type="InterPro" id="IPR039634">
    <property type="entry name" value="Bul1-like"/>
</dbReference>
<keyword evidence="3" id="KW-1185">Reference proteome</keyword>
<dbReference type="Proteomes" id="UP000799428">
    <property type="component" value="Unassembled WGS sequence"/>
</dbReference>